<dbReference type="AlphaFoldDB" id="A0A4W3IW35"/>
<keyword evidence="7" id="KW-0571">Peptide transport</keyword>
<dbReference type="FunFam" id="1.20.1560.10:FF:000210">
    <property type="entry name" value="ATP-binding cassette, sub-family B (MDR/TAP), member 9"/>
    <property type="match status" value="1"/>
</dbReference>
<dbReference type="GO" id="GO:0015421">
    <property type="term" value="F:ABC-type oligopeptide transporter activity"/>
    <property type="evidence" value="ECO:0007669"/>
    <property type="project" value="TreeGrafter"/>
</dbReference>
<evidence type="ECO:0000256" key="8">
    <source>
        <dbReference type="ARBA" id="ARBA00022967"/>
    </source>
</evidence>
<keyword evidence="3" id="KW-0813">Transport</keyword>
<evidence type="ECO:0000256" key="5">
    <source>
        <dbReference type="ARBA" id="ARBA00022741"/>
    </source>
</evidence>
<reference evidence="14" key="4">
    <citation type="submission" date="2025-08" db="UniProtKB">
        <authorList>
            <consortium name="Ensembl"/>
        </authorList>
    </citation>
    <scope>IDENTIFICATION</scope>
</reference>
<name>A0A4W3IW35_CALMI</name>
<reference evidence="15" key="1">
    <citation type="journal article" date="2006" name="Science">
        <title>Ancient noncoding elements conserved in the human genome.</title>
        <authorList>
            <person name="Venkatesh B."/>
            <person name="Kirkness E.F."/>
            <person name="Loh Y.H."/>
            <person name="Halpern A.L."/>
            <person name="Lee A.P."/>
            <person name="Johnson J."/>
            <person name="Dandona N."/>
            <person name="Viswanathan L.D."/>
            <person name="Tay A."/>
            <person name="Venter J.C."/>
            <person name="Strausberg R.L."/>
            <person name="Brenner S."/>
        </authorList>
    </citation>
    <scope>NUCLEOTIDE SEQUENCE [LARGE SCALE GENOMIC DNA]</scope>
</reference>
<evidence type="ECO:0000256" key="10">
    <source>
        <dbReference type="ARBA" id="ARBA00023136"/>
    </source>
</evidence>
<dbReference type="GO" id="GO:0016020">
    <property type="term" value="C:membrane"/>
    <property type="evidence" value="ECO:0007669"/>
    <property type="project" value="InterPro"/>
</dbReference>
<dbReference type="PANTHER" id="PTHR43394:SF21">
    <property type="entry name" value="ATP BINDING CASSETTE SUBFAMILY B MEMBER 9"/>
    <property type="match status" value="1"/>
</dbReference>
<reference evidence="15" key="2">
    <citation type="journal article" date="2007" name="PLoS Biol.">
        <title>Survey sequencing and comparative analysis of the elephant shark (Callorhinchus milii) genome.</title>
        <authorList>
            <person name="Venkatesh B."/>
            <person name="Kirkness E.F."/>
            <person name="Loh Y.H."/>
            <person name="Halpern A.L."/>
            <person name="Lee A.P."/>
            <person name="Johnson J."/>
            <person name="Dandona N."/>
            <person name="Viswanathan L.D."/>
            <person name="Tay A."/>
            <person name="Venter J.C."/>
            <person name="Strausberg R.L."/>
            <person name="Brenner S."/>
        </authorList>
    </citation>
    <scope>NUCLEOTIDE SEQUENCE [LARGE SCALE GENOMIC DNA]</scope>
</reference>
<evidence type="ECO:0000259" key="13">
    <source>
        <dbReference type="PROSITE" id="PS50929"/>
    </source>
</evidence>
<dbReference type="SUPFAM" id="SSF52540">
    <property type="entry name" value="P-loop containing nucleoside triphosphate hydrolases"/>
    <property type="match status" value="1"/>
</dbReference>
<keyword evidence="8" id="KW-1278">Translocase</keyword>
<evidence type="ECO:0000256" key="6">
    <source>
        <dbReference type="ARBA" id="ARBA00022840"/>
    </source>
</evidence>
<dbReference type="InterPro" id="IPR039421">
    <property type="entry name" value="Type_1_exporter"/>
</dbReference>
<dbReference type="SUPFAM" id="SSF90123">
    <property type="entry name" value="ABC transporter transmembrane region"/>
    <property type="match status" value="1"/>
</dbReference>
<feature type="transmembrane region" description="Helical" evidence="11">
    <location>
        <begin position="115"/>
        <end position="137"/>
    </location>
</feature>
<evidence type="ECO:0000313" key="14">
    <source>
        <dbReference type="Ensembl" id="ENSCMIP00000034789.1"/>
    </source>
</evidence>
<keyword evidence="4 11" id="KW-0812">Transmembrane</keyword>
<feature type="domain" description="ABC transmembrane type-1" evidence="13">
    <location>
        <begin position="237"/>
        <end position="466"/>
    </location>
</feature>
<dbReference type="FunFam" id="3.40.50.300:FF:000140">
    <property type="entry name" value="Lipid A export ATP-binding/permease protein MsbA"/>
    <property type="match status" value="1"/>
</dbReference>
<proteinExistence type="inferred from homology"/>
<accession>A0A4W3IW35</accession>
<evidence type="ECO:0000256" key="11">
    <source>
        <dbReference type="SAM" id="Phobius"/>
    </source>
</evidence>
<protein>
    <submittedName>
        <fullName evidence="14">ATP-binding cassette, sub-family B (MDR/TAP), member 9</fullName>
    </submittedName>
</protein>
<dbReference type="InterPro" id="IPR017871">
    <property type="entry name" value="ABC_transporter-like_CS"/>
</dbReference>
<feature type="transmembrane region" description="Helical" evidence="11">
    <location>
        <begin position="312"/>
        <end position="339"/>
    </location>
</feature>
<keyword evidence="6" id="KW-0067">ATP-binding</keyword>
<dbReference type="Pfam" id="PF00005">
    <property type="entry name" value="ABC_tran"/>
    <property type="match status" value="1"/>
</dbReference>
<keyword evidence="15" id="KW-1185">Reference proteome</keyword>
<dbReference type="InterPro" id="IPR011527">
    <property type="entry name" value="ABC1_TM_dom"/>
</dbReference>
<feature type="domain" description="ABC transporter" evidence="12">
    <location>
        <begin position="500"/>
        <end position="736"/>
    </location>
</feature>
<dbReference type="SMART" id="SM00382">
    <property type="entry name" value="AAA"/>
    <property type="match status" value="1"/>
</dbReference>
<evidence type="ECO:0000256" key="4">
    <source>
        <dbReference type="ARBA" id="ARBA00022692"/>
    </source>
</evidence>
<evidence type="ECO:0000256" key="7">
    <source>
        <dbReference type="ARBA" id="ARBA00022856"/>
    </source>
</evidence>
<evidence type="ECO:0000256" key="3">
    <source>
        <dbReference type="ARBA" id="ARBA00022448"/>
    </source>
</evidence>
<evidence type="ECO:0000256" key="9">
    <source>
        <dbReference type="ARBA" id="ARBA00022989"/>
    </source>
</evidence>
<keyword evidence="7" id="KW-0653">Protein transport</keyword>
<dbReference type="GO" id="GO:0016887">
    <property type="term" value="F:ATP hydrolysis activity"/>
    <property type="evidence" value="ECO:0007669"/>
    <property type="project" value="InterPro"/>
</dbReference>
<evidence type="ECO:0000256" key="2">
    <source>
        <dbReference type="ARBA" id="ARBA00006493"/>
    </source>
</evidence>
<dbReference type="Proteomes" id="UP000314986">
    <property type="component" value="Unassembled WGS sequence"/>
</dbReference>
<dbReference type="CDD" id="cd03249">
    <property type="entry name" value="ABC_MTABC3_MDL1_MDL2"/>
    <property type="match status" value="1"/>
</dbReference>
<dbReference type="Pfam" id="PF00664">
    <property type="entry name" value="ABC_membrane"/>
    <property type="match status" value="1"/>
</dbReference>
<dbReference type="InterPro" id="IPR003593">
    <property type="entry name" value="AAA+_ATPase"/>
</dbReference>
<comment type="subcellular location">
    <subcellularLocation>
        <location evidence="1">Endomembrane system</location>
        <topology evidence="1">Multi-pass membrane protein</topology>
    </subcellularLocation>
</comment>
<dbReference type="STRING" id="7868.ENSCMIP00000034789"/>
<reference evidence="14" key="5">
    <citation type="submission" date="2025-09" db="UniProtKB">
        <authorList>
            <consortium name="Ensembl"/>
        </authorList>
    </citation>
    <scope>IDENTIFICATION</scope>
</reference>
<keyword evidence="5" id="KW-0547">Nucleotide-binding</keyword>
<sequence length="776" mass="84632">QGNEVSLCAQSVLAALDVSVTTVLYIHGTEYQRFSADLRRFSMSRSFLDLWAACVLRLCLLSGAGLGVCLNPAQGPGRLGRWAGWLRLLFGLVPLYATVKLLLYSDTSAFPHDPWFWSLLAWTYFCSLATGALCHLLSCAGQRAGAGAGAGAEEGCNLLTDEPEEERRPEKPGAGRRLISLCWKEARLLTAGAVFLLLAELGIRPSSGPVPSPCPDGRTDSAYLLCRCPADLHACDSALSSGVRGGIFTLVFARINIRIRNMLFRSLLQQDIAFFDANHTGDITSRLTSDTTVVSDMLSHNGSLFLQSVVRGLGVCVFMVVLSWQLSLVTFMGFPIMILSSEIYGKYCKNLAAQVQDVLAKANNLAEETISSMKTVRSFGTEETECREYCRRMQDVYTLNRKEAMAFSFFTCSGRISVQICILYYGGFLVIAKHMTPGNLISFIIYELQLGDCLENLGTVYTGLMQGTGAAEKIFQYMDQESCGTLNEGTLAPDMLKGEITFSNVSFAYPTRPHTQVLKDVCFTLSPGEVTALVGPSGSGKSSCVHLMEHFYSPQAGEVLLDGLPLPKYQSQYLHSQVTLVGQEPVLFARPIHENIAYGLADCPVDMMVWAAKTANAHGFITELTDGYGTETGEKGAQLSGGQKQRVAIARALVRSPRILLLDEATSALDAESDHKIQQALCSIKENCTVLIVAHRLSTVKNADKIIVLQDGTVVEEGKHEELMRREGLYARLVHRQLLDIKSGGKRPLAEHLHRIASERAARSSGASEDLGIGID</sequence>
<dbReference type="InterPro" id="IPR036640">
    <property type="entry name" value="ABC1_TM_sf"/>
</dbReference>
<keyword evidence="10 11" id="KW-0472">Membrane</keyword>
<dbReference type="PIRSF" id="PIRSF002773">
    <property type="entry name" value="ABC_prm/ATPase_B"/>
    <property type="match status" value="1"/>
</dbReference>
<dbReference type="GO" id="GO:0012505">
    <property type="term" value="C:endomembrane system"/>
    <property type="evidence" value="ECO:0007669"/>
    <property type="project" value="UniProtKB-SubCell"/>
</dbReference>
<comment type="similarity">
    <text evidence="2">Belongs to the ABC transporter superfamily. ABCB family. MHC peptide exporter (TC 3.A.1.209) subfamily.</text>
</comment>
<dbReference type="Gene3D" id="3.40.50.300">
    <property type="entry name" value="P-loop containing nucleotide triphosphate hydrolases"/>
    <property type="match status" value="1"/>
</dbReference>
<dbReference type="PROSITE" id="PS50929">
    <property type="entry name" value="ABC_TM1F"/>
    <property type="match status" value="1"/>
</dbReference>
<organism evidence="14 15">
    <name type="scientific">Callorhinchus milii</name>
    <name type="common">Ghost shark</name>
    <dbReference type="NCBI Taxonomy" id="7868"/>
    <lineage>
        <taxon>Eukaryota</taxon>
        <taxon>Metazoa</taxon>
        <taxon>Chordata</taxon>
        <taxon>Craniata</taxon>
        <taxon>Vertebrata</taxon>
        <taxon>Chondrichthyes</taxon>
        <taxon>Holocephali</taxon>
        <taxon>Chimaeriformes</taxon>
        <taxon>Callorhinchidae</taxon>
        <taxon>Callorhinchus</taxon>
    </lineage>
</organism>
<keyword evidence="9 11" id="KW-1133">Transmembrane helix</keyword>
<dbReference type="PROSITE" id="PS00211">
    <property type="entry name" value="ABC_TRANSPORTER_1"/>
    <property type="match status" value="1"/>
</dbReference>
<evidence type="ECO:0000313" key="15">
    <source>
        <dbReference type="Proteomes" id="UP000314986"/>
    </source>
</evidence>
<dbReference type="InterPro" id="IPR003439">
    <property type="entry name" value="ABC_transporter-like_ATP-bd"/>
</dbReference>
<reference evidence="15" key="3">
    <citation type="journal article" date="2014" name="Nature">
        <title>Elephant shark genome provides unique insights into gnathostome evolution.</title>
        <authorList>
            <consortium name="International Elephant Shark Genome Sequencing Consortium"/>
            <person name="Venkatesh B."/>
            <person name="Lee A.P."/>
            <person name="Ravi V."/>
            <person name="Maurya A.K."/>
            <person name="Lian M.M."/>
            <person name="Swann J.B."/>
            <person name="Ohta Y."/>
            <person name="Flajnik M.F."/>
            <person name="Sutoh Y."/>
            <person name="Kasahara M."/>
            <person name="Hoon S."/>
            <person name="Gangu V."/>
            <person name="Roy S.W."/>
            <person name="Irimia M."/>
            <person name="Korzh V."/>
            <person name="Kondrychyn I."/>
            <person name="Lim Z.W."/>
            <person name="Tay B.H."/>
            <person name="Tohari S."/>
            <person name="Kong K.W."/>
            <person name="Ho S."/>
            <person name="Lorente-Galdos B."/>
            <person name="Quilez J."/>
            <person name="Marques-Bonet T."/>
            <person name="Raney B.J."/>
            <person name="Ingham P.W."/>
            <person name="Tay A."/>
            <person name="Hillier L.W."/>
            <person name="Minx P."/>
            <person name="Boehm T."/>
            <person name="Wilson R.K."/>
            <person name="Brenner S."/>
            <person name="Warren W.C."/>
        </authorList>
    </citation>
    <scope>NUCLEOTIDE SEQUENCE [LARGE SCALE GENOMIC DNA]</scope>
</reference>
<evidence type="ECO:0000256" key="1">
    <source>
        <dbReference type="ARBA" id="ARBA00004127"/>
    </source>
</evidence>
<dbReference type="OMA" id="CRLYEPQ"/>
<dbReference type="PANTHER" id="PTHR43394">
    <property type="entry name" value="ATP-DEPENDENT PERMEASE MDL1, MITOCHONDRIAL"/>
    <property type="match status" value="1"/>
</dbReference>
<dbReference type="PROSITE" id="PS50893">
    <property type="entry name" value="ABC_TRANSPORTER_2"/>
    <property type="match status" value="1"/>
</dbReference>
<dbReference type="Gene3D" id="1.20.1560.10">
    <property type="entry name" value="ABC transporter type 1, transmembrane domain"/>
    <property type="match status" value="1"/>
</dbReference>
<feature type="transmembrane region" description="Helical" evidence="11">
    <location>
        <begin position="82"/>
        <end position="103"/>
    </location>
</feature>
<dbReference type="Ensembl" id="ENSCMIT00000035310.1">
    <property type="protein sequence ID" value="ENSCMIP00000034789.1"/>
    <property type="gene ID" value="ENSCMIG00000014744.1"/>
</dbReference>
<dbReference type="InParanoid" id="A0A4W3IW35"/>
<evidence type="ECO:0000259" key="12">
    <source>
        <dbReference type="PROSITE" id="PS50893"/>
    </source>
</evidence>
<feature type="transmembrane region" description="Helical" evidence="11">
    <location>
        <begin position="50"/>
        <end position="70"/>
    </location>
</feature>
<dbReference type="GeneTree" id="ENSGT00940000155431"/>
<dbReference type="GO" id="GO:0005524">
    <property type="term" value="F:ATP binding"/>
    <property type="evidence" value="ECO:0007669"/>
    <property type="project" value="UniProtKB-KW"/>
</dbReference>
<dbReference type="InterPro" id="IPR027417">
    <property type="entry name" value="P-loop_NTPase"/>
</dbReference>